<dbReference type="GeneID" id="20077845"/>
<dbReference type="Pfam" id="PF04176">
    <property type="entry name" value="TIP41"/>
    <property type="match status" value="1"/>
</dbReference>
<proteinExistence type="inferred from homology"/>
<sequence length="286" mass="32949">MADTTAAVPDEVVGAHGSKRCFRHRGWIFESFKTVALGTEERTQLSEQCEVPCIPLPEIVYGDNYLRLTHEASGWAVTFNAKDALMSWARHQRQDLHSTLTSYDVMYTCEYEGSPAETFNIEPTEHDIPLDKLREHATILFYDHICLFEDDIRDLGEVELIVKIRVMPFGFLVLCRYFARMDDKMIKLRDSRYYHEFGTDVVLRDFEIRESTTTALHHLCSATHEHEVRSFDVGHGSFHGGRRRERTMPTPLASSRQQISCTPIQRPSRGRHTKSTCAPQMVQNQP</sequence>
<feature type="region of interest" description="Disordered" evidence="2">
    <location>
        <begin position="235"/>
        <end position="286"/>
    </location>
</feature>
<gene>
    <name evidence="3" type="ORF">H310_00795</name>
</gene>
<evidence type="ECO:0008006" key="4">
    <source>
        <dbReference type="Google" id="ProtNLM"/>
    </source>
</evidence>
<feature type="compositionally biased region" description="Polar residues" evidence="2">
    <location>
        <begin position="252"/>
        <end position="265"/>
    </location>
</feature>
<dbReference type="InterPro" id="IPR007303">
    <property type="entry name" value="TIP41-like"/>
</dbReference>
<dbReference type="RefSeq" id="XP_008861916.1">
    <property type="nucleotide sequence ID" value="XM_008863694.1"/>
</dbReference>
<dbReference type="VEuPathDB" id="FungiDB:H310_00795"/>
<dbReference type="OrthoDB" id="10253878at2759"/>
<dbReference type="AlphaFoldDB" id="A0A024UX11"/>
<dbReference type="eggNOG" id="KOG3224">
    <property type="taxonomic scope" value="Eukaryota"/>
</dbReference>
<dbReference type="GO" id="GO:0005829">
    <property type="term" value="C:cytosol"/>
    <property type="evidence" value="ECO:0007669"/>
    <property type="project" value="TreeGrafter"/>
</dbReference>
<protein>
    <recommendedName>
        <fullName evidence="4">TIP41-like protein</fullName>
    </recommendedName>
</protein>
<evidence type="ECO:0000256" key="2">
    <source>
        <dbReference type="SAM" id="MobiDB-lite"/>
    </source>
</evidence>
<evidence type="ECO:0000256" key="1">
    <source>
        <dbReference type="ARBA" id="ARBA00006658"/>
    </source>
</evidence>
<feature type="compositionally biased region" description="Polar residues" evidence="2">
    <location>
        <begin position="275"/>
        <end position="286"/>
    </location>
</feature>
<dbReference type="GO" id="GO:0031929">
    <property type="term" value="P:TOR signaling"/>
    <property type="evidence" value="ECO:0007669"/>
    <property type="project" value="TreeGrafter"/>
</dbReference>
<reference evidence="3" key="1">
    <citation type="submission" date="2013-12" db="EMBL/GenBank/DDBJ databases">
        <title>The Genome Sequence of Aphanomyces invadans NJM9701.</title>
        <authorList>
            <consortium name="The Broad Institute Genomics Platform"/>
            <person name="Russ C."/>
            <person name="Tyler B."/>
            <person name="van West P."/>
            <person name="Dieguez-Uribeondo J."/>
            <person name="Young S.K."/>
            <person name="Zeng Q."/>
            <person name="Gargeya S."/>
            <person name="Fitzgerald M."/>
            <person name="Abouelleil A."/>
            <person name="Alvarado L."/>
            <person name="Chapman S.B."/>
            <person name="Gainer-Dewar J."/>
            <person name="Goldberg J."/>
            <person name="Griggs A."/>
            <person name="Gujja S."/>
            <person name="Hansen M."/>
            <person name="Howarth C."/>
            <person name="Imamovic A."/>
            <person name="Ireland A."/>
            <person name="Larimer J."/>
            <person name="McCowan C."/>
            <person name="Murphy C."/>
            <person name="Pearson M."/>
            <person name="Poon T.W."/>
            <person name="Priest M."/>
            <person name="Roberts A."/>
            <person name="Saif S."/>
            <person name="Shea T."/>
            <person name="Sykes S."/>
            <person name="Wortman J."/>
            <person name="Nusbaum C."/>
            <person name="Birren B."/>
        </authorList>
    </citation>
    <scope>NUCLEOTIDE SEQUENCE [LARGE SCALE GENOMIC DNA]</scope>
    <source>
        <strain evidence="3">NJM9701</strain>
    </source>
</reference>
<dbReference type="PANTHER" id="PTHR21021:SF16">
    <property type="entry name" value="TIP41-LIKE PROTEIN"/>
    <property type="match status" value="1"/>
</dbReference>
<dbReference type="PANTHER" id="PTHR21021">
    <property type="entry name" value="GAF/PUTATIVE CYTOSKELETAL PROTEIN"/>
    <property type="match status" value="1"/>
</dbReference>
<name>A0A024UX11_9STRA</name>
<accession>A0A024UX11</accession>
<dbReference type="EMBL" id="KI913952">
    <property type="protein sequence ID" value="ETW10505.1"/>
    <property type="molecule type" value="Genomic_DNA"/>
</dbReference>
<comment type="similarity">
    <text evidence="1">Belongs to the TIP41 family.</text>
</comment>
<organism evidence="3">
    <name type="scientific">Aphanomyces invadans</name>
    <dbReference type="NCBI Taxonomy" id="157072"/>
    <lineage>
        <taxon>Eukaryota</taxon>
        <taxon>Sar</taxon>
        <taxon>Stramenopiles</taxon>
        <taxon>Oomycota</taxon>
        <taxon>Saprolegniomycetes</taxon>
        <taxon>Saprolegniales</taxon>
        <taxon>Verrucalvaceae</taxon>
        <taxon>Aphanomyces</taxon>
    </lineage>
</organism>
<dbReference type="InterPro" id="IPR051330">
    <property type="entry name" value="Phosphatase_reg/MetRdx"/>
</dbReference>
<evidence type="ECO:0000313" key="3">
    <source>
        <dbReference type="EMBL" id="ETW10505.1"/>
    </source>
</evidence>